<organism evidence="2 3">
    <name type="scientific">Mesorhizobium marinum</name>
    <dbReference type="NCBI Taxonomy" id="3228790"/>
    <lineage>
        <taxon>Bacteria</taxon>
        <taxon>Pseudomonadati</taxon>
        <taxon>Pseudomonadota</taxon>
        <taxon>Alphaproteobacteria</taxon>
        <taxon>Hyphomicrobiales</taxon>
        <taxon>Phyllobacteriaceae</taxon>
        <taxon>Mesorhizobium</taxon>
    </lineage>
</organism>
<gene>
    <name evidence="2" type="ORF">ABUE31_19530</name>
</gene>
<name>A0ABV3R4E5_9HYPH</name>
<evidence type="ECO:0000259" key="1">
    <source>
        <dbReference type="Pfam" id="PF06568"/>
    </source>
</evidence>
<reference evidence="2 3" key="1">
    <citation type="submission" date="2024-06" db="EMBL/GenBank/DDBJ databases">
        <authorList>
            <person name="Tuo L."/>
        </authorList>
    </citation>
    <scope>NUCLEOTIDE SEQUENCE [LARGE SCALE GENOMIC DNA]</scope>
    <source>
        <strain evidence="2 3">ZMM04-5</strain>
    </source>
</reference>
<evidence type="ECO:0000313" key="2">
    <source>
        <dbReference type="EMBL" id="MEW9808185.1"/>
    </source>
</evidence>
<evidence type="ECO:0000313" key="3">
    <source>
        <dbReference type="Proteomes" id="UP001556196"/>
    </source>
</evidence>
<proteinExistence type="predicted"/>
<dbReference type="InterPro" id="IPR009506">
    <property type="entry name" value="YjiS-like"/>
</dbReference>
<dbReference type="EMBL" id="JBFOCI010000007">
    <property type="protein sequence ID" value="MEW9808185.1"/>
    <property type="molecule type" value="Genomic_DNA"/>
</dbReference>
<keyword evidence="3" id="KW-1185">Reference proteome</keyword>
<dbReference type="Proteomes" id="UP001556196">
    <property type="component" value="Unassembled WGS sequence"/>
</dbReference>
<dbReference type="Pfam" id="PF06568">
    <property type="entry name" value="YjiS-like"/>
    <property type="match status" value="1"/>
</dbReference>
<protein>
    <submittedName>
        <fullName evidence="2">DUF1127 domain-containing protein</fullName>
    </submittedName>
</protein>
<comment type="caution">
    <text evidence="2">The sequence shown here is derived from an EMBL/GenBank/DDBJ whole genome shotgun (WGS) entry which is preliminary data.</text>
</comment>
<sequence>MRTLTASRTGIPAHTRARQASWLLRVVSMIEGALQRRRSRLDLMELSDAQLKDIGVSRSEAFREANRPFWD</sequence>
<accession>A0ABV3R4E5</accession>
<feature type="domain" description="YjiS-like" evidence="1">
    <location>
        <begin position="33"/>
        <end position="61"/>
    </location>
</feature>
<dbReference type="RefSeq" id="WP_367725410.1">
    <property type="nucleotide sequence ID" value="NZ_JBFOCI010000007.1"/>
</dbReference>